<dbReference type="InterPro" id="IPR002347">
    <property type="entry name" value="SDR_fam"/>
</dbReference>
<evidence type="ECO:0000256" key="1">
    <source>
        <dbReference type="ARBA" id="ARBA00006484"/>
    </source>
</evidence>
<sequence length="246" mass="26341">MNQPHLWITGGGSGIGRALAHVAAAEGMVVSVSGRRQDALEETGRGHSRIFPAMLDVTDAAAVDAALDAIEAQHGPVDIAVLNAARYQAMDAADFDLAGFRDHIETNVMGVAHCLAPLLARMRRRGKGRIALVASVAGYRGLPQAAAYGPTKAALINLAESLRPGAAADGVIIQVVNPGFVETPMTAANRFPMPFLISPEKAARHILAGLRRDGFEIAFPWPFVMLLKVARLLPYRLYFALTRRML</sequence>
<dbReference type="PANTHER" id="PTHR44196:SF1">
    <property type="entry name" value="DEHYDROGENASE_REDUCTASE SDR FAMILY MEMBER 7B"/>
    <property type="match status" value="1"/>
</dbReference>
<keyword evidence="4" id="KW-1185">Reference proteome</keyword>
<organism evidence="3 4">
    <name type="scientific">Dongia mobilis</name>
    <dbReference type="NCBI Taxonomy" id="578943"/>
    <lineage>
        <taxon>Bacteria</taxon>
        <taxon>Pseudomonadati</taxon>
        <taxon>Pseudomonadota</taxon>
        <taxon>Alphaproteobacteria</taxon>
        <taxon>Rhodospirillales</taxon>
        <taxon>Dongiaceae</taxon>
        <taxon>Dongia</taxon>
    </lineage>
</organism>
<dbReference type="GO" id="GO:0016020">
    <property type="term" value="C:membrane"/>
    <property type="evidence" value="ECO:0007669"/>
    <property type="project" value="TreeGrafter"/>
</dbReference>
<dbReference type="AlphaFoldDB" id="A0A4R6WGL1"/>
<keyword evidence="2" id="KW-0560">Oxidoreductase</keyword>
<evidence type="ECO:0000313" key="3">
    <source>
        <dbReference type="EMBL" id="TDQ77560.1"/>
    </source>
</evidence>
<evidence type="ECO:0000313" key="4">
    <source>
        <dbReference type="Proteomes" id="UP000295783"/>
    </source>
</evidence>
<dbReference type="SUPFAM" id="SSF51735">
    <property type="entry name" value="NAD(P)-binding Rossmann-fold domains"/>
    <property type="match status" value="1"/>
</dbReference>
<dbReference type="InterPro" id="IPR036291">
    <property type="entry name" value="NAD(P)-bd_dom_sf"/>
</dbReference>
<accession>A0A4R6WGL1</accession>
<dbReference type="PANTHER" id="PTHR44196">
    <property type="entry name" value="DEHYDROGENASE/REDUCTASE SDR FAMILY MEMBER 7B"/>
    <property type="match status" value="1"/>
</dbReference>
<dbReference type="Proteomes" id="UP000295783">
    <property type="component" value="Unassembled WGS sequence"/>
</dbReference>
<dbReference type="EMBL" id="SNYW01000014">
    <property type="protein sequence ID" value="TDQ77560.1"/>
    <property type="molecule type" value="Genomic_DNA"/>
</dbReference>
<evidence type="ECO:0000256" key="2">
    <source>
        <dbReference type="ARBA" id="ARBA00023002"/>
    </source>
</evidence>
<dbReference type="Pfam" id="PF00106">
    <property type="entry name" value="adh_short"/>
    <property type="match status" value="1"/>
</dbReference>
<protein>
    <submittedName>
        <fullName evidence="3">Short-subunit dehydrogenase</fullName>
    </submittedName>
</protein>
<reference evidence="3 4" key="1">
    <citation type="submission" date="2019-03" db="EMBL/GenBank/DDBJ databases">
        <title>Genomic Encyclopedia of Type Strains, Phase III (KMG-III): the genomes of soil and plant-associated and newly described type strains.</title>
        <authorList>
            <person name="Whitman W."/>
        </authorList>
    </citation>
    <scope>NUCLEOTIDE SEQUENCE [LARGE SCALE GENOMIC DNA]</scope>
    <source>
        <strain evidence="3 4">CGMCC 1.7660</strain>
    </source>
</reference>
<proteinExistence type="inferred from homology"/>
<dbReference type="GO" id="GO:0016491">
    <property type="term" value="F:oxidoreductase activity"/>
    <property type="evidence" value="ECO:0007669"/>
    <property type="project" value="UniProtKB-KW"/>
</dbReference>
<comment type="similarity">
    <text evidence="1">Belongs to the short-chain dehydrogenases/reductases (SDR) family.</text>
</comment>
<comment type="caution">
    <text evidence="3">The sequence shown here is derived from an EMBL/GenBank/DDBJ whole genome shotgun (WGS) entry which is preliminary data.</text>
</comment>
<dbReference type="RefSeq" id="WP_133615150.1">
    <property type="nucleotide sequence ID" value="NZ_SNYW01000014.1"/>
</dbReference>
<dbReference type="Gene3D" id="3.40.50.720">
    <property type="entry name" value="NAD(P)-binding Rossmann-like Domain"/>
    <property type="match status" value="1"/>
</dbReference>
<gene>
    <name evidence="3" type="ORF">A8950_3712</name>
</gene>
<name>A0A4R6WGL1_9PROT</name>
<dbReference type="OrthoDB" id="335726at2"/>
<dbReference type="PRINTS" id="PR00081">
    <property type="entry name" value="GDHRDH"/>
</dbReference>